<evidence type="ECO:0000256" key="6">
    <source>
        <dbReference type="SAM" id="Phobius"/>
    </source>
</evidence>
<keyword evidence="4 6" id="KW-1133">Transmembrane helix</keyword>
<feature type="transmembrane region" description="Helical" evidence="6">
    <location>
        <begin position="562"/>
        <end position="582"/>
    </location>
</feature>
<feature type="transmembrane region" description="Helical" evidence="6">
    <location>
        <begin position="458"/>
        <end position="484"/>
    </location>
</feature>
<feature type="transmembrane region" description="Helical" evidence="6">
    <location>
        <begin position="491"/>
        <end position="508"/>
    </location>
</feature>
<reference evidence="7 8" key="1">
    <citation type="journal article" date="2016" name="Genome Biol. Evol.">
        <title>Divergent and convergent evolution of fungal pathogenicity.</title>
        <authorList>
            <person name="Shang Y."/>
            <person name="Xiao G."/>
            <person name="Zheng P."/>
            <person name="Cen K."/>
            <person name="Zhan S."/>
            <person name="Wang C."/>
        </authorList>
    </citation>
    <scope>NUCLEOTIDE SEQUENCE [LARGE SCALE GENOMIC DNA]</scope>
    <source>
        <strain evidence="7 8">RCEF 2490</strain>
    </source>
</reference>
<feature type="transmembrane region" description="Helical" evidence="6">
    <location>
        <begin position="170"/>
        <end position="190"/>
    </location>
</feature>
<feature type="transmembrane region" description="Helical" evidence="6">
    <location>
        <begin position="202"/>
        <end position="220"/>
    </location>
</feature>
<evidence type="ECO:0000256" key="5">
    <source>
        <dbReference type="ARBA" id="ARBA00023136"/>
    </source>
</evidence>
<dbReference type="InterPro" id="IPR002293">
    <property type="entry name" value="AA/rel_permease1"/>
</dbReference>
<dbReference type="PANTHER" id="PTHR45649:SF1">
    <property type="entry name" value="TRANSPORTER, PUTATIVE (EUROFUNG)-RELATED"/>
    <property type="match status" value="1"/>
</dbReference>
<dbReference type="PANTHER" id="PTHR45649">
    <property type="entry name" value="AMINO-ACID PERMEASE BAT1"/>
    <property type="match status" value="1"/>
</dbReference>
<dbReference type="EMBL" id="AZGY01000010">
    <property type="protein sequence ID" value="KZZ94948.1"/>
    <property type="molecule type" value="Genomic_DNA"/>
</dbReference>
<dbReference type="AlphaFoldDB" id="A0A168B8I0"/>
<name>A0A168B8I0_9HYPO</name>
<keyword evidence="3 6" id="KW-0812">Transmembrane</keyword>
<dbReference type="Pfam" id="PF13520">
    <property type="entry name" value="AA_permease_2"/>
    <property type="match status" value="1"/>
</dbReference>
<dbReference type="PIRSF" id="PIRSF006060">
    <property type="entry name" value="AA_transporter"/>
    <property type="match status" value="1"/>
</dbReference>
<protein>
    <submittedName>
        <fullName evidence="7">Amino acid transporter</fullName>
    </submittedName>
</protein>
<comment type="caution">
    <text evidence="7">The sequence shown here is derived from an EMBL/GenBank/DDBJ whole genome shotgun (WGS) entry which is preliminary data.</text>
</comment>
<dbReference type="Proteomes" id="UP000078544">
    <property type="component" value="Unassembled WGS sequence"/>
</dbReference>
<dbReference type="GO" id="GO:0016020">
    <property type="term" value="C:membrane"/>
    <property type="evidence" value="ECO:0007669"/>
    <property type="project" value="UniProtKB-SubCell"/>
</dbReference>
<evidence type="ECO:0000256" key="4">
    <source>
        <dbReference type="ARBA" id="ARBA00022989"/>
    </source>
</evidence>
<evidence type="ECO:0000256" key="3">
    <source>
        <dbReference type="ARBA" id="ARBA00022692"/>
    </source>
</evidence>
<keyword evidence="2" id="KW-0813">Transport</keyword>
<feature type="transmembrane region" description="Helical" evidence="6">
    <location>
        <begin position="310"/>
        <end position="331"/>
    </location>
</feature>
<gene>
    <name evidence="7" type="ORF">AAL_05059</name>
</gene>
<dbReference type="Gene3D" id="1.20.1740.10">
    <property type="entry name" value="Amino acid/polyamine transporter I"/>
    <property type="match status" value="1"/>
</dbReference>
<feature type="transmembrane region" description="Helical" evidence="6">
    <location>
        <begin position="433"/>
        <end position="452"/>
    </location>
</feature>
<keyword evidence="5 6" id="KW-0472">Membrane</keyword>
<evidence type="ECO:0000313" key="8">
    <source>
        <dbReference type="Proteomes" id="UP000078544"/>
    </source>
</evidence>
<comment type="subcellular location">
    <subcellularLocation>
        <location evidence="1">Membrane</location>
        <topology evidence="1">Multi-pass membrane protein</topology>
    </subcellularLocation>
</comment>
<proteinExistence type="predicted"/>
<dbReference type="STRING" id="1081109.A0A168B8I0"/>
<evidence type="ECO:0000256" key="2">
    <source>
        <dbReference type="ARBA" id="ARBA00022448"/>
    </source>
</evidence>
<organism evidence="7 8">
    <name type="scientific">Moelleriella libera RCEF 2490</name>
    <dbReference type="NCBI Taxonomy" id="1081109"/>
    <lineage>
        <taxon>Eukaryota</taxon>
        <taxon>Fungi</taxon>
        <taxon>Dikarya</taxon>
        <taxon>Ascomycota</taxon>
        <taxon>Pezizomycotina</taxon>
        <taxon>Sordariomycetes</taxon>
        <taxon>Hypocreomycetidae</taxon>
        <taxon>Hypocreales</taxon>
        <taxon>Clavicipitaceae</taxon>
        <taxon>Moelleriella</taxon>
    </lineage>
</organism>
<feature type="transmembrane region" description="Helical" evidence="6">
    <location>
        <begin position="127"/>
        <end position="150"/>
    </location>
</feature>
<keyword evidence="8" id="KW-1185">Reference proteome</keyword>
<feature type="transmembrane region" description="Helical" evidence="6">
    <location>
        <begin position="81"/>
        <end position="106"/>
    </location>
</feature>
<accession>A0A168B8I0</accession>
<dbReference type="OrthoDB" id="10054429at2759"/>
<sequence>MPRPSSKSSMTEMLVFDKVASSSSVTAHDDDQLTRLGKTPVLKRNFSALALLGFSCTILQTWEATLLLFSQGLANGGPAGIVYGFIFIWLGNLSVFSTLSELASMAPTSGGQYHWVAVLAPPRCSKFVSYITGWLVVGGWQGTIASALYITASLIQAVITLNVDDYQAPAYHATMLFWACLAVVVFLNSFNTCLLAAFETSVLAVHITGFFAILIVLVVLSPHKTATEVFTTFNNGGGWSSQGVSLLVGLVGNVFAFVGKYQCKQCSLSYSAPAADTIGSASSSGVDGSFHGGPQMSEETRNPAIVVPRATILGLMINGALGFGMILAILFCMGDVDAVLKNKYGFPFVEVFLQSTKSVAATSAMTGVVLLLALAGLAGLFASTSRVMWSFARDHGVPGWQTLSKVCTAFVRNLTTECNETDKKMDQVHSSTAVPLWAVACTACVSFLLSLINLGSTIAFNSVVSLAVSCLYASYLIVSVLFLWRRCTRGFGSGLPASTATSAALYLPSTLSGSRASLTWGPWRVPGVLGVVNNAFACVYLAVVMVFAFFPPTARVDASTMNWSVLVTGATTLFAVVYYVLWGRRLYTGPVMET</sequence>
<evidence type="ECO:0000256" key="1">
    <source>
        <dbReference type="ARBA" id="ARBA00004141"/>
    </source>
</evidence>
<feature type="transmembrane region" description="Helical" evidence="6">
    <location>
        <begin position="528"/>
        <end position="550"/>
    </location>
</feature>
<evidence type="ECO:0000313" key="7">
    <source>
        <dbReference type="EMBL" id="KZZ94948.1"/>
    </source>
</evidence>
<feature type="transmembrane region" description="Helical" evidence="6">
    <location>
        <begin position="48"/>
        <end position="69"/>
    </location>
</feature>
<feature type="transmembrane region" description="Helical" evidence="6">
    <location>
        <begin position="359"/>
        <end position="383"/>
    </location>
</feature>
<dbReference type="GO" id="GO:0022857">
    <property type="term" value="F:transmembrane transporter activity"/>
    <property type="evidence" value="ECO:0007669"/>
    <property type="project" value="InterPro"/>
</dbReference>
<feature type="transmembrane region" description="Helical" evidence="6">
    <location>
        <begin position="240"/>
        <end position="259"/>
    </location>
</feature>